<keyword evidence="2" id="KW-0472">Membrane</keyword>
<dbReference type="Proteomes" id="UP000663792">
    <property type="component" value="Unassembled WGS sequence"/>
</dbReference>
<evidence type="ECO:0000256" key="3">
    <source>
        <dbReference type="SAM" id="SignalP"/>
    </source>
</evidence>
<evidence type="ECO:0000256" key="2">
    <source>
        <dbReference type="SAM" id="Phobius"/>
    </source>
</evidence>
<name>A0A938YGJ0_9ACTN</name>
<proteinExistence type="predicted"/>
<evidence type="ECO:0008006" key="6">
    <source>
        <dbReference type="Google" id="ProtNLM"/>
    </source>
</evidence>
<dbReference type="RefSeq" id="WP_205262148.1">
    <property type="nucleotide sequence ID" value="NZ_JAERWK010000025.1"/>
</dbReference>
<protein>
    <recommendedName>
        <fullName evidence="6">DUF916 domain-containing protein</fullName>
    </recommendedName>
</protein>
<feature type="transmembrane region" description="Helical" evidence="2">
    <location>
        <begin position="336"/>
        <end position="358"/>
    </location>
</feature>
<feature type="signal peptide" evidence="3">
    <location>
        <begin position="1"/>
        <end position="28"/>
    </location>
</feature>
<keyword evidence="5" id="KW-1185">Reference proteome</keyword>
<sequence length="375" mass="37426">MRGRVRPLAALVALVLGSLLLAPGLSGATGPAAGPVAAAPTGGPGTEPSGDAAGSSGSFGIRLAEVPAAAADDPRARVYLIDHLAPGASITRRVEVSNSTTTEQTIALAPGGARVVDGRFTPDDAPDGQASEQLVSWMRLEPSAVTVPAGGRADAQLTIDVPTDAPPGEQYAAAWASITSASTADGGVATTNRVGVRVYLSVGPGGAPASDFTVDTLTAERGTDGRPAVTAAVHNTGGRALDLQGTVSLSDGPAGLSAGPFAITRATTLAPGETGTVTVPLDQGLPDGPWQAEVEVASGSLTRTAAATITFPQIGAAAPVAAEPVADSSGFLERNWGWLVAAAAVIVVLLVMVIVLLLRRRPAERADAPTREPVS</sequence>
<evidence type="ECO:0000313" key="4">
    <source>
        <dbReference type="EMBL" id="MBM9469183.1"/>
    </source>
</evidence>
<feature type="region of interest" description="Disordered" evidence="1">
    <location>
        <begin position="36"/>
        <end position="56"/>
    </location>
</feature>
<keyword evidence="2" id="KW-0812">Transmembrane</keyword>
<reference evidence="4" key="1">
    <citation type="submission" date="2021-01" db="EMBL/GenBank/DDBJ databases">
        <title>YIM 132084 draft genome.</title>
        <authorList>
            <person name="An D."/>
        </authorList>
    </citation>
    <scope>NUCLEOTIDE SEQUENCE</scope>
    <source>
        <strain evidence="4">YIM 132084</strain>
    </source>
</reference>
<feature type="chain" id="PRO_5039268365" description="DUF916 domain-containing protein" evidence="3">
    <location>
        <begin position="29"/>
        <end position="375"/>
    </location>
</feature>
<gene>
    <name evidence="4" type="ORF">JL106_18000</name>
</gene>
<organism evidence="4 5">
    <name type="scientific">Nakamurella leprariae</name>
    <dbReference type="NCBI Taxonomy" id="2803911"/>
    <lineage>
        <taxon>Bacteria</taxon>
        <taxon>Bacillati</taxon>
        <taxon>Actinomycetota</taxon>
        <taxon>Actinomycetes</taxon>
        <taxon>Nakamurellales</taxon>
        <taxon>Nakamurellaceae</taxon>
        <taxon>Nakamurella</taxon>
    </lineage>
</organism>
<comment type="caution">
    <text evidence="4">The sequence shown here is derived from an EMBL/GenBank/DDBJ whole genome shotgun (WGS) entry which is preliminary data.</text>
</comment>
<keyword evidence="3" id="KW-0732">Signal</keyword>
<evidence type="ECO:0000256" key="1">
    <source>
        <dbReference type="SAM" id="MobiDB-lite"/>
    </source>
</evidence>
<dbReference type="AlphaFoldDB" id="A0A938YGJ0"/>
<evidence type="ECO:0000313" key="5">
    <source>
        <dbReference type="Proteomes" id="UP000663792"/>
    </source>
</evidence>
<accession>A0A938YGJ0</accession>
<dbReference type="EMBL" id="JAERWK010000025">
    <property type="protein sequence ID" value="MBM9469183.1"/>
    <property type="molecule type" value="Genomic_DNA"/>
</dbReference>
<keyword evidence="2" id="KW-1133">Transmembrane helix</keyword>